<dbReference type="EMBL" id="JBCITK010000001">
    <property type="protein sequence ID" value="MEN0642929.1"/>
    <property type="molecule type" value="Genomic_DNA"/>
</dbReference>
<dbReference type="EC" id="4.2.1.51" evidence="2 9"/>
<dbReference type="InterPro" id="IPR001086">
    <property type="entry name" value="Preph_deHydtase"/>
</dbReference>
<dbReference type="PROSITE" id="PS00857">
    <property type="entry name" value="PREPHENATE_DEHYDR_1"/>
    <property type="match status" value="1"/>
</dbReference>
<evidence type="ECO:0000256" key="2">
    <source>
        <dbReference type="ARBA" id="ARBA00013147"/>
    </source>
</evidence>
<comment type="pathway">
    <text evidence="1 9">Amino-acid biosynthesis; L-phenylalanine biosynthesis; phenylpyruvate from prephenate: step 1/1.</text>
</comment>
<comment type="caution">
    <text evidence="12">The sequence shown here is derived from an EMBL/GenBank/DDBJ whole genome shotgun (WGS) entry which is preliminary data.</text>
</comment>
<feature type="domain" description="Prephenate dehydratase" evidence="10">
    <location>
        <begin position="2"/>
        <end position="182"/>
    </location>
</feature>
<accession>A0ABU9VGB0</accession>
<keyword evidence="13" id="KW-1185">Reference proteome</keyword>
<dbReference type="InterPro" id="IPR018528">
    <property type="entry name" value="Preph_deHydtase_CS"/>
</dbReference>
<dbReference type="Gene3D" id="3.30.70.260">
    <property type="match status" value="1"/>
</dbReference>
<dbReference type="SUPFAM" id="SSF55021">
    <property type="entry name" value="ACT-like"/>
    <property type="match status" value="1"/>
</dbReference>
<name>A0ABU9VGB0_9BACI</name>
<proteinExistence type="predicted"/>
<dbReference type="CDD" id="cd13633">
    <property type="entry name" value="PBP2_Sa-PDT_like"/>
    <property type="match status" value="1"/>
</dbReference>
<evidence type="ECO:0000256" key="7">
    <source>
        <dbReference type="ARBA" id="ARBA00023239"/>
    </source>
</evidence>
<evidence type="ECO:0000256" key="8">
    <source>
        <dbReference type="ARBA" id="ARBA00047848"/>
    </source>
</evidence>
<evidence type="ECO:0000256" key="6">
    <source>
        <dbReference type="ARBA" id="ARBA00023222"/>
    </source>
</evidence>
<dbReference type="GO" id="GO:0004664">
    <property type="term" value="F:prephenate dehydratase activity"/>
    <property type="evidence" value="ECO:0007669"/>
    <property type="project" value="UniProtKB-EC"/>
</dbReference>
<sequence length="293" mass="32489">MKVGFLGPKGTFTEMAATALFPKEELIPCQTIPLSMDKVANHDLDLTVVPIENTIEGSVNITLDYLIHKQRLPIIAGVTVTIAQQFLMHPVQLEKGNQPERVLSHPHALAQCHDFLKETYPDATVEYTNSTGSAAAWLAANPAEPVACIANELAAKEYGLTVVHQNIQDYSSNRTRFLVLGRNDEQHDVCGPYKISDRTTLMITLPEDYTGALHQVLSAFAWRKLNLSKIESRPTKTGLGNYYFIIDIDQKMDDVLIPGAISELEVLGCKVELLGSYTCYSLTDLKEKTEIRA</sequence>
<protein>
    <recommendedName>
        <fullName evidence="3 9">Prephenate dehydratase</fullName>
        <shortName evidence="9">PDT</shortName>
        <ecNumber evidence="2 9">4.2.1.51</ecNumber>
    </recommendedName>
</protein>
<dbReference type="PROSITE" id="PS51671">
    <property type="entry name" value="ACT"/>
    <property type="match status" value="1"/>
</dbReference>
<dbReference type="Pfam" id="PF00800">
    <property type="entry name" value="PDT"/>
    <property type="match status" value="1"/>
</dbReference>
<dbReference type="PROSITE" id="PS51171">
    <property type="entry name" value="PREPHENATE_DEHYDR_3"/>
    <property type="match status" value="1"/>
</dbReference>
<dbReference type="SUPFAM" id="SSF53850">
    <property type="entry name" value="Periplasmic binding protein-like II"/>
    <property type="match status" value="1"/>
</dbReference>
<dbReference type="Proteomes" id="UP001418796">
    <property type="component" value="Unassembled WGS sequence"/>
</dbReference>
<dbReference type="NCBIfam" id="NF008865">
    <property type="entry name" value="PRK11898.1"/>
    <property type="match status" value="1"/>
</dbReference>
<dbReference type="CDD" id="cd04905">
    <property type="entry name" value="ACT_CM-PDT"/>
    <property type="match status" value="1"/>
</dbReference>
<evidence type="ECO:0000256" key="4">
    <source>
        <dbReference type="ARBA" id="ARBA00022605"/>
    </source>
</evidence>
<evidence type="ECO:0000313" key="13">
    <source>
        <dbReference type="Proteomes" id="UP001418796"/>
    </source>
</evidence>
<dbReference type="InterPro" id="IPR008242">
    <property type="entry name" value="Chor_mutase/pphenate_deHydtase"/>
</dbReference>
<comment type="catalytic activity">
    <reaction evidence="8 9">
        <text>prephenate + H(+) = 3-phenylpyruvate + CO2 + H2O</text>
        <dbReference type="Rhea" id="RHEA:21648"/>
        <dbReference type="ChEBI" id="CHEBI:15377"/>
        <dbReference type="ChEBI" id="CHEBI:15378"/>
        <dbReference type="ChEBI" id="CHEBI:16526"/>
        <dbReference type="ChEBI" id="CHEBI:18005"/>
        <dbReference type="ChEBI" id="CHEBI:29934"/>
        <dbReference type="EC" id="4.2.1.51"/>
    </reaction>
</comment>
<reference evidence="12 13" key="1">
    <citation type="submission" date="2024-03" db="EMBL/GenBank/DDBJ databases">
        <title>Bacilli Hybrid Assemblies.</title>
        <authorList>
            <person name="Kovac J."/>
        </authorList>
    </citation>
    <scope>NUCLEOTIDE SEQUENCE [LARGE SCALE GENOMIC DNA]</scope>
    <source>
        <strain evidence="12 13">FSL R7-0666</strain>
    </source>
</reference>
<dbReference type="PROSITE" id="PS00858">
    <property type="entry name" value="PREPHENATE_DEHYDR_2"/>
    <property type="match status" value="1"/>
</dbReference>
<evidence type="ECO:0000256" key="3">
    <source>
        <dbReference type="ARBA" id="ARBA00021872"/>
    </source>
</evidence>
<organism evidence="12 13">
    <name type="scientific">Alkalicoccobacillus gibsonii</name>
    <dbReference type="NCBI Taxonomy" id="79881"/>
    <lineage>
        <taxon>Bacteria</taxon>
        <taxon>Bacillati</taxon>
        <taxon>Bacillota</taxon>
        <taxon>Bacilli</taxon>
        <taxon>Bacillales</taxon>
        <taxon>Bacillaceae</taxon>
        <taxon>Alkalicoccobacillus</taxon>
    </lineage>
</organism>
<dbReference type="Gene3D" id="3.40.190.10">
    <property type="entry name" value="Periplasmic binding protein-like II"/>
    <property type="match status" value="2"/>
</dbReference>
<evidence type="ECO:0000259" key="11">
    <source>
        <dbReference type="PROSITE" id="PS51671"/>
    </source>
</evidence>
<keyword evidence="4 9" id="KW-0028">Amino-acid biosynthesis</keyword>
<dbReference type="RefSeq" id="WP_343129942.1">
    <property type="nucleotide sequence ID" value="NZ_JBCITK010000001.1"/>
</dbReference>
<dbReference type="PANTHER" id="PTHR21022">
    <property type="entry name" value="PREPHENATE DEHYDRATASE P PROTEIN"/>
    <property type="match status" value="1"/>
</dbReference>
<dbReference type="PANTHER" id="PTHR21022:SF19">
    <property type="entry name" value="PREPHENATE DEHYDRATASE-RELATED"/>
    <property type="match status" value="1"/>
</dbReference>
<evidence type="ECO:0000256" key="5">
    <source>
        <dbReference type="ARBA" id="ARBA00023141"/>
    </source>
</evidence>
<evidence type="ECO:0000256" key="9">
    <source>
        <dbReference type="RuleBase" id="RU361254"/>
    </source>
</evidence>
<evidence type="ECO:0000256" key="1">
    <source>
        <dbReference type="ARBA" id="ARBA00004741"/>
    </source>
</evidence>
<keyword evidence="7 9" id="KW-0456">Lyase</keyword>
<feature type="domain" description="ACT" evidence="11">
    <location>
        <begin position="201"/>
        <end position="276"/>
    </location>
</feature>
<keyword evidence="6 9" id="KW-0584">Phenylalanine biosynthesis</keyword>
<dbReference type="InterPro" id="IPR045865">
    <property type="entry name" value="ACT-like_dom_sf"/>
</dbReference>
<gene>
    <name evidence="9 12" type="primary">pheA</name>
    <name evidence="12" type="ORF">MKY91_07195</name>
</gene>
<evidence type="ECO:0000313" key="12">
    <source>
        <dbReference type="EMBL" id="MEN0642929.1"/>
    </source>
</evidence>
<dbReference type="PIRSF" id="PIRSF001500">
    <property type="entry name" value="Chor_mut_pdt_Ppr"/>
    <property type="match status" value="1"/>
</dbReference>
<dbReference type="InterPro" id="IPR002912">
    <property type="entry name" value="ACT_dom"/>
</dbReference>
<evidence type="ECO:0000259" key="10">
    <source>
        <dbReference type="PROSITE" id="PS51171"/>
    </source>
</evidence>
<keyword evidence="5 9" id="KW-0057">Aromatic amino acid biosynthesis</keyword>